<gene>
    <name evidence="1" type="ORF">LPJ64_004114</name>
</gene>
<sequence length="922" mass="103332">MADPRLKQPIRLLVESAETGDIEKAWVAYKMLRDLEGDMEQYEILKGLRLELPIDTLRHILRRCIPGFGGQQRPENIEKAARTAYIYTKIVNFVIAVSKLQKKERNELVVLRLTMGQCLGRLICRSAVQTPGDAKELVKIWSRMSSKRPMSQRLTLFDIRLLILGAWKSDRHLLVPYLYQMACKQWRVREESEFQKISAIVLSFYVREHAEQIEAGVIKGLLEDLNDRHIRLSPSHFSMLILYFGKKRNMAEALKVLEQAMDDSGTQGTEAIYYNTLRAFNCALAPHSQSHSHDYNSSSKGSDIIGSNGSGDELAYIDELDADIDSIYNDHSMDHEGKNGQQAQMFNHEQTSEMKRAARICGSLFQTMVNRNVPVGLKTYRELMLCMVRFGMADKARSIVQFALDSLQGHEIRANFIVLYLRSIAHTPHKMRELLWREMRNMPGLAMVMRQFPRRVLIDQFGIFNGDLTAFSERQKNPVVDGRAGEFMRRFIEQMSKATRGAAFLNCMLSGNDALGQFRGFNFPKLSGRGLKAGSGAAAVERELVAACRAICQMRPKWMLHRDIVYNLLPVLPGIQQAEDEPQEMLFIRELADGCSTSLEFVAALDSAGVEGYDIGMVNHYLRVKLLGLTFQRYVRHKEETETKTEAAAAAGANARQRQKLFWPSYMYSQSNGWMSLLPSGFSSAKMGSPSASSRSAAHGSWQHLVGCLGRQDKALLQPDVNTVGIFALACAKSGDWELGRRVWDDVFRIIDSGCGQGPEGVLGSRPMLLQQGVRIYKHYLNYLAAESVAAAEKAEAAPERKDVRHAAAHEFSDGAIAAMFGAMDRSGVGVTSGLLCQGIRAALEVGNIDVAGALEQWQLHREHWGQAPVGFLQRYMASSALPEVRPRSTSVMELVRSSGAGSPLLSQYISQQMRLSRIERS</sequence>
<protein>
    <submittedName>
        <fullName evidence="1">Uncharacterized protein</fullName>
    </submittedName>
</protein>
<evidence type="ECO:0000313" key="2">
    <source>
        <dbReference type="Proteomes" id="UP001145021"/>
    </source>
</evidence>
<dbReference type="EMBL" id="JANBOH010000187">
    <property type="protein sequence ID" value="KAJ1644176.1"/>
    <property type="molecule type" value="Genomic_DNA"/>
</dbReference>
<name>A0A9W8CJD7_9FUNG</name>
<evidence type="ECO:0000313" key="1">
    <source>
        <dbReference type="EMBL" id="KAJ1644176.1"/>
    </source>
</evidence>
<dbReference type="Proteomes" id="UP001145021">
    <property type="component" value="Unassembled WGS sequence"/>
</dbReference>
<dbReference type="AlphaFoldDB" id="A0A9W8CJD7"/>
<accession>A0A9W8CJD7</accession>
<keyword evidence="2" id="KW-1185">Reference proteome</keyword>
<reference evidence="1" key="1">
    <citation type="submission" date="2022-07" db="EMBL/GenBank/DDBJ databases">
        <title>Phylogenomic reconstructions and comparative analyses of Kickxellomycotina fungi.</title>
        <authorList>
            <person name="Reynolds N.K."/>
            <person name="Stajich J.E."/>
            <person name="Barry K."/>
            <person name="Grigoriev I.V."/>
            <person name="Crous P."/>
            <person name="Smith M.E."/>
        </authorList>
    </citation>
    <scope>NUCLEOTIDE SEQUENCE</scope>
    <source>
        <strain evidence="1">NBRC 105413</strain>
    </source>
</reference>
<organism evidence="1 2">
    <name type="scientific">Coemansia asiatica</name>
    <dbReference type="NCBI Taxonomy" id="1052880"/>
    <lineage>
        <taxon>Eukaryota</taxon>
        <taxon>Fungi</taxon>
        <taxon>Fungi incertae sedis</taxon>
        <taxon>Zoopagomycota</taxon>
        <taxon>Kickxellomycotina</taxon>
        <taxon>Kickxellomycetes</taxon>
        <taxon>Kickxellales</taxon>
        <taxon>Kickxellaceae</taxon>
        <taxon>Coemansia</taxon>
    </lineage>
</organism>
<comment type="caution">
    <text evidence="1">The sequence shown here is derived from an EMBL/GenBank/DDBJ whole genome shotgun (WGS) entry which is preliminary data.</text>
</comment>
<proteinExistence type="predicted"/>